<reference evidence="3 4" key="1">
    <citation type="submission" date="2019-09" db="EMBL/GenBank/DDBJ databases">
        <title>Taxonomy of Antarctic Massilia spp.: description of Massilia rubra sp. nov., Massilia aquatica sp. nov., Massilia mucilaginosa sp. nov., Massilia frigida sp. nov. isolated from streams, lakes and regoliths.</title>
        <authorList>
            <person name="Holochova P."/>
            <person name="Sedlacek I."/>
            <person name="Kralova S."/>
            <person name="Maslanova I."/>
            <person name="Busse H.-J."/>
            <person name="Stankova E."/>
            <person name="Vrbovska V."/>
            <person name="Kovarovic V."/>
            <person name="Bartak M."/>
            <person name="Svec P."/>
            <person name="Pantucek R."/>
        </authorList>
    </citation>
    <scope>NUCLEOTIDE SEQUENCE [LARGE SCALE GENOMIC DNA]</scope>
    <source>
        <strain evidence="3 4">CCM 8693</strain>
    </source>
</reference>
<evidence type="ECO:0000256" key="1">
    <source>
        <dbReference type="SAM" id="SignalP"/>
    </source>
</evidence>
<evidence type="ECO:0000259" key="2">
    <source>
        <dbReference type="Pfam" id="PF07007"/>
    </source>
</evidence>
<feature type="signal peptide" evidence="1">
    <location>
        <begin position="1"/>
        <end position="30"/>
    </location>
</feature>
<proteinExistence type="predicted"/>
<gene>
    <name evidence="3" type="ORF">F1609_24990</name>
</gene>
<dbReference type="Pfam" id="PF07007">
    <property type="entry name" value="LprI"/>
    <property type="match status" value="1"/>
</dbReference>
<protein>
    <submittedName>
        <fullName evidence="3">DUF1311 domain-containing protein</fullName>
    </submittedName>
</protein>
<evidence type="ECO:0000313" key="3">
    <source>
        <dbReference type="EMBL" id="NHZ43402.1"/>
    </source>
</evidence>
<dbReference type="EMBL" id="VVIW01000019">
    <property type="protein sequence ID" value="NHZ43402.1"/>
    <property type="molecule type" value="Genomic_DNA"/>
</dbReference>
<dbReference type="InterPro" id="IPR009739">
    <property type="entry name" value="LprI-like_N"/>
</dbReference>
<feature type="domain" description="Lysozyme inhibitor LprI-like N-terminal" evidence="2">
    <location>
        <begin position="48"/>
        <end position="142"/>
    </location>
</feature>
<evidence type="ECO:0000313" key="4">
    <source>
        <dbReference type="Proteomes" id="UP000819052"/>
    </source>
</evidence>
<comment type="caution">
    <text evidence="3">The sequence shown here is derived from an EMBL/GenBank/DDBJ whole genome shotgun (WGS) entry which is preliminary data.</text>
</comment>
<organism evidence="3 4">
    <name type="scientific">Massilia aquatica</name>
    <dbReference type="NCBI Taxonomy" id="2609000"/>
    <lineage>
        <taxon>Bacteria</taxon>
        <taxon>Pseudomonadati</taxon>
        <taxon>Pseudomonadota</taxon>
        <taxon>Betaproteobacteria</taxon>
        <taxon>Burkholderiales</taxon>
        <taxon>Oxalobacteraceae</taxon>
        <taxon>Telluria group</taxon>
        <taxon>Massilia</taxon>
    </lineage>
</organism>
<name>A0ABX0MF45_9BURK</name>
<keyword evidence="4" id="KW-1185">Reference proteome</keyword>
<keyword evidence="1" id="KW-0732">Signal</keyword>
<dbReference type="RefSeq" id="WP_167079376.1">
    <property type="nucleotide sequence ID" value="NZ_VVIW01000019.1"/>
</dbReference>
<dbReference type="Gene3D" id="1.20.1270.180">
    <property type="match status" value="1"/>
</dbReference>
<accession>A0ABX0MF45</accession>
<dbReference type="Proteomes" id="UP000819052">
    <property type="component" value="Unassembled WGS sequence"/>
</dbReference>
<feature type="chain" id="PRO_5046246128" evidence="1">
    <location>
        <begin position="31"/>
        <end position="152"/>
    </location>
</feature>
<sequence>MQNFITLRHGAAHIALMLLCALLLVLPARAAAPERFDPFDDCDSYSMADKHECIAKLAKSSALALEKAEAKAAAAIARPDGKARNVKQARARLKASSAAFSAYRVDQCAFAMATIGGGAGDARDTTRLTCLARKNLQRAQELARETDTVSSE</sequence>